<gene>
    <name evidence="1" type="ORF">ACIA8P_41065</name>
</gene>
<dbReference type="Gene3D" id="1.10.620.20">
    <property type="entry name" value="Ribonucleotide Reductase, subunit A"/>
    <property type="match status" value="1"/>
</dbReference>
<dbReference type="EMBL" id="JBITDC010000024">
    <property type="protein sequence ID" value="MFI5680928.1"/>
    <property type="molecule type" value="Genomic_DNA"/>
</dbReference>
<accession>A0ABW7YIG9</accession>
<comment type="caution">
    <text evidence="1">The sequence shown here is derived from an EMBL/GenBank/DDBJ whole genome shotgun (WGS) entry which is preliminary data.</text>
</comment>
<reference evidence="1 2" key="1">
    <citation type="submission" date="2024-10" db="EMBL/GenBank/DDBJ databases">
        <title>The Natural Products Discovery Center: Release of the First 8490 Sequenced Strains for Exploring Actinobacteria Biosynthetic Diversity.</title>
        <authorList>
            <person name="Kalkreuter E."/>
            <person name="Kautsar S.A."/>
            <person name="Yang D."/>
            <person name="Bader C.D."/>
            <person name="Teijaro C.N."/>
            <person name="Fluegel L."/>
            <person name="Davis C.M."/>
            <person name="Simpson J.R."/>
            <person name="Lauterbach L."/>
            <person name="Steele A.D."/>
            <person name="Gui C."/>
            <person name="Meng S."/>
            <person name="Li G."/>
            <person name="Viehrig K."/>
            <person name="Ye F."/>
            <person name="Su P."/>
            <person name="Kiefer A.F."/>
            <person name="Nichols A."/>
            <person name="Cepeda A.J."/>
            <person name="Yan W."/>
            <person name="Fan B."/>
            <person name="Jiang Y."/>
            <person name="Adhikari A."/>
            <person name="Zheng C.-J."/>
            <person name="Schuster L."/>
            <person name="Cowan T.M."/>
            <person name="Smanski M.J."/>
            <person name="Chevrette M.G."/>
            <person name="De Carvalho L.P.S."/>
            <person name="Shen B."/>
        </authorList>
    </citation>
    <scope>NUCLEOTIDE SEQUENCE [LARGE SCALE GENOMIC DNA]</scope>
    <source>
        <strain evidence="1 2">NPDC051599</strain>
    </source>
</reference>
<protein>
    <submittedName>
        <fullName evidence="1">Uncharacterized protein</fullName>
    </submittedName>
</protein>
<proteinExistence type="predicted"/>
<dbReference type="RefSeq" id="WP_398661289.1">
    <property type="nucleotide sequence ID" value="NZ_JBITDC010000024.1"/>
</dbReference>
<organism evidence="1 2">
    <name type="scientific">Streptomyces cellulosae</name>
    <dbReference type="NCBI Taxonomy" id="1968"/>
    <lineage>
        <taxon>Bacteria</taxon>
        <taxon>Bacillati</taxon>
        <taxon>Actinomycetota</taxon>
        <taxon>Actinomycetes</taxon>
        <taxon>Kitasatosporales</taxon>
        <taxon>Streptomycetaceae</taxon>
        <taxon>Streptomyces</taxon>
    </lineage>
</organism>
<dbReference type="InterPro" id="IPR012348">
    <property type="entry name" value="RNR-like"/>
</dbReference>
<name>A0ABW7YIG9_STRCE</name>
<dbReference type="SUPFAM" id="SSF47240">
    <property type="entry name" value="Ferritin-like"/>
    <property type="match status" value="1"/>
</dbReference>
<evidence type="ECO:0000313" key="1">
    <source>
        <dbReference type="EMBL" id="MFI5680928.1"/>
    </source>
</evidence>
<dbReference type="Proteomes" id="UP001612415">
    <property type="component" value="Unassembled WGS sequence"/>
</dbReference>
<sequence length="306" mass="34760">MPTTTAADARARLRDIYATAHEQTLHPNLLGWPGPPDEAELDFISRVVYDRPGRSREGCAYLVKELAQLAEIERHLSAVFGIITAQLGADDSPLSDGYDLHHALNLFAAEEYVHSDFFYRYVREIADDDVKLSDSLFMERLALYEGDDSPYVKLAAMCMAAYVGESVITVFEKRTAHLDPDRKRFLTRLLWAHGMDEARHVQVDHVVIEHVIPSLTEAERDRAFEIFRATEDLNAELAGRFQQLVRRQFGLDHTPGNHAWEVQQKLTQVFRRALAESWPPVPVDERLDDATRALLVGFAGDDRVHP</sequence>
<dbReference type="InterPro" id="IPR009078">
    <property type="entry name" value="Ferritin-like_SF"/>
</dbReference>
<keyword evidence="2" id="KW-1185">Reference proteome</keyword>
<evidence type="ECO:0000313" key="2">
    <source>
        <dbReference type="Proteomes" id="UP001612415"/>
    </source>
</evidence>